<accession>A0A3N2ASA8</accession>
<feature type="region of interest" description="Disordered" evidence="1">
    <location>
        <begin position="31"/>
        <end position="82"/>
    </location>
</feature>
<sequence length="261" mass="27001">MRPPRDRTARALRSAALLLPLLVLAGCAPSPAPADSAPPAPSATGDAPTPTPVPTAMPTPTATPTPPPTATPAPPVVTASPGWQRYAAPDGRTSWRMPPGWTADITTEVVEGNPVWTDHRGLVRDETGTPMLRFEAVASGGQYATDYTPCTRPATEVLDAAPMGAAVASAGAARVAVAYEGSSGVIFAAGISQNDPHGACEPGIIALYDVGYDYLVFEIVDDAGLAAPVFGSFDAARAYAETDEYRAIRDVLDSFEVVARS</sequence>
<dbReference type="EMBL" id="RKHJ01000001">
    <property type="protein sequence ID" value="ROR65937.1"/>
    <property type="molecule type" value="Genomic_DNA"/>
</dbReference>
<dbReference type="Proteomes" id="UP000275456">
    <property type="component" value="Unassembled WGS sequence"/>
</dbReference>
<name>A0A3N2ASA8_9MICO</name>
<protein>
    <submittedName>
        <fullName evidence="3">Uncharacterized protein</fullName>
    </submittedName>
</protein>
<comment type="caution">
    <text evidence="3">The sequence shown here is derived from an EMBL/GenBank/DDBJ whole genome shotgun (WGS) entry which is preliminary data.</text>
</comment>
<dbReference type="RefSeq" id="WP_123696974.1">
    <property type="nucleotide sequence ID" value="NZ_RKHJ01000001.1"/>
</dbReference>
<evidence type="ECO:0000256" key="2">
    <source>
        <dbReference type="SAM" id="SignalP"/>
    </source>
</evidence>
<evidence type="ECO:0000313" key="3">
    <source>
        <dbReference type="EMBL" id="ROR65937.1"/>
    </source>
</evidence>
<evidence type="ECO:0000256" key="1">
    <source>
        <dbReference type="SAM" id="MobiDB-lite"/>
    </source>
</evidence>
<feature type="signal peptide" evidence="2">
    <location>
        <begin position="1"/>
        <end position="34"/>
    </location>
</feature>
<dbReference type="PROSITE" id="PS51257">
    <property type="entry name" value="PROKAR_LIPOPROTEIN"/>
    <property type="match status" value="1"/>
</dbReference>
<feature type="compositionally biased region" description="Pro residues" evidence="1">
    <location>
        <begin position="49"/>
        <end position="75"/>
    </location>
</feature>
<keyword evidence="2" id="KW-0732">Signal</keyword>
<feature type="compositionally biased region" description="Pro residues" evidence="1">
    <location>
        <begin position="31"/>
        <end position="41"/>
    </location>
</feature>
<organism evidence="3 4">
    <name type="scientific">Agrococcus jenensis</name>
    <dbReference type="NCBI Taxonomy" id="46353"/>
    <lineage>
        <taxon>Bacteria</taxon>
        <taxon>Bacillati</taxon>
        <taxon>Actinomycetota</taxon>
        <taxon>Actinomycetes</taxon>
        <taxon>Micrococcales</taxon>
        <taxon>Microbacteriaceae</taxon>
        <taxon>Agrococcus</taxon>
    </lineage>
</organism>
<dbReference type="AlphaFoldDB" id="A0A3N2ASA8"/>
<gene>
    <name evidence="3" type="ORF">EDD26_1311</name>
</gene>
<feature type="chain" id="PRO_5018037362" evidence="2">
    <location>
        <begin position="35"/>
        <end position="261"/>
    </location>
</feature>
<keyword evidence="4" id="KW-1185">Reference proteome</keyword>
<reference evidence="3 4" key="1">
    <citation type="submission" date="2018-11" db="EMBL/GenBank/DDBJ databases">
        <title>Sequencing the genomes of 1000 actinobacteria strains.</title>
        <authorList>
            <person name="Klenk H.-P."/>
        </authorList>
    </citation>
    <scope>NUCLEOTIDE SEQUENCE [LARGE SCALE GENOMIC DNA]</scope>
    <source>
        <strain evidence="3 4">DSM 9580</strain>
    </source>
</reference>
<evidence type="ECO:0000313" key="4">
    <source>
        <dbReference type="Proteomes" id="UP000275456"/>
    </source>
</evidence>
<proteinExistence type="predicted"/>